<organism evidence="1">
    <name type="scientific">Arundo donax</name>
    <name type="common">Giant reed</name>
    <name type="synonym">Donax arundinaceus</name>
    <dbReference type="NCBI Taxonomy" id="35708"/>
    <lineage>
        <taxon>Eukaryota</taxon>
        <taxon>Viridiplantae</taxon>
        <taxon>Streptophyta</taxon>
        <taxon>Embryophyta</taxon>
        <taxon>Tracheophyta</taxon>
        <taxon>Spermatophyta</taxon>
        <taxon>Magnoliopsida</taxon>
        <taxon>Liliopsida</taxon>
        <taxon>Poales</taxon>
        <taxon>Poaceae</taxon>
        <taxon>PACMAD clade</taxon>
        <taxon>Arundinoideae</taxon>
        <taxon>Arundineae</taxon>
        <taxon>Arundo</taxon>
    </lineage>
</organism>
<protein>
    <submittedName>
        <fullName evidence="1">Uncharacterized protein</fullName>
    </submittedName>
</protein>
<dbReference type="AlphaFoldDB" id="A0A0A9HXY8"/>
<name>A0A0A9HXY8_ARUDO</name>
<sequence length="32" mass="3885">MNLVLPLVLPNSYCWPQVKHFKVWILEYIRAL</sequence>
<evidence type="ECO:0000313" key="1">
    <source>
        <dbReference type="EMBL" id="JAE37793.1"/>
    </source>
</evidence>
<proteinExistence type="predicted"/>
<dbReference type="EMBL" id="GBRH01160103">
    <property type="protein sequence ID" value="JAE37793.1"/>
    <property type="molecule type" value="Transcribed_RNA"/>
</dbReference>
<reference evidence="1" key="1">
    <citation type="submission" date="2014-09" db="EMBL/GenBank/DDBJ databases">
        <authorList>
            <person name="Magalhaes I.L.F."/>
            <person name="Oliveira U."/>
            <person name="Santos F.R."/>
            <person name="Vidigal T.H.D.A."/>
            <person name="Brescovit A.D."/>
            <person name="Santos A.J."/>
        </authorList>
    </citation>
    <scope>NUCLEOTIDE SEQUENCE</scope>
    <source>
        <tissue evidence="1">Shoot tissue taken approximately 20 cm above the soil surface</tissue>
    </source>
</reference>
<reference evidence="1" key="2">
    <citation type="journal article" date="2015" name="Data Brief">
        <title>Shoot transcriptome of the giant reed, Arundo donax.</title>
        <authorList>
            <person name="Barrero R.A."/>
            <person name="Guerrero F.D."/>
            <person name="Moolhuijzen P."/>
            <person name="Goolsby J.A."/>
            <person name="Tidwell J."/>
            <person name="Bellgard S.E."/>
            <person name="Bellgard M.I."/>
        </authorList>
    </citation>
    <scope>NUCLEOTIDE SEQUENCE</scope>
    <source>
        <tissue evidence="1">Shoot tissue taken approximately 20 cm above the soil surface</tissue>
    </source>
</reference>
<accession>A0A0A9HXY8</accession>